<dbReference type="EMBL" id="CP025583">
    <property type="protein sequence ID" value="AUM74504.1"/>
    <property type="molecule type" value="Genomic_DNA"/>
</dbReference>
<keyword evidence="3 9" id="KW-0547">Nucleotide-binding</keyword>
<reference evidence="12" key="1">
    <citation type="submission" date="2017-12" db="EMBL/GenBank/DDBJ databases">
        <title>Genomic analysis of Paracoccus sp. CBA4604.</title>
        <authorList>
            <person name="Roh S.W."/>
            <person name="Kim J.Y."/>
            <person name="Kim J.S."/>
        </authorList>
    </citation>
    <scope>NUCLEOTIDE SEQUENCE [LARGE SCALE GENOMIC DNA]</scope>
    <source>
        <strain evidence="12">CBA4604</strain>
    </source>
</reference>
<evidence type="ECO:0000256" key="6">
    <source>
        <dbReference type="ARBA" id="ARBA00022842"/>
    </source>
</evidence>
<dbReference type="HAMAP" id="MF_01987">
    <property type="entry name" value="Ribokinase"/>
    <property type="match status" value="1"/>
</dbReference>
<dbReference type="AlphaFoldDB" id="A0A2K9MFY8"/>
<keyword evidence="7 9" id="KW-0630">Potassium</keyword>
<keyword evidence="9" id="KW-0963">Cytoplasm</keyword>
<dbReference type="GO" id="GO:0004747">
    <property type="term" value="F:ribokinase activity"/>
    <property type="evidence" value="ECO:0007669"/>
    <property type="project" value="UniProtKB-UniRule"/>
</dbReference>
<dbReference type="GO" id="GO:0046872">
    <property type="term" value="F:metal ion binding"/>
    <property type="evidence" value="ECO:0007669"/>
    <property type="project" value="UniProtKB-KW"/>
</dbReference>
<dbReference type="InterPro" id="IPR011611">
    <property type="entry name" value="PfkB_dom"/>
</dbReference>
<evidence type="ECO:0000256" key="1">
    <source>
        <dbReference type="ARBA" id="ARBA00022679"/>
    </source>
</evidence>
<comment type="caution">
    <text evidence="9">Lacks conserved residue(s) required for the propagation of feature annotation.</text>
</comment>
<keyword evidence="12" id="KW-1185">Reference proteome</keyword>
<dbReference type="GO" id="GO:0019303">
    <property type="term" value="P:D-ribose catabolic process"/>
    <property type="evidence" value="ECO:0007669"/>
    <property type="project" value="UniProtKB-UniRule"/>
</dbReference>
<evidence type="ECO:0000256" key="7">
    <source>
        <dbReference type="ARBA" id="ARBA00022958"/>
    </source>
</evidence>
<feature type="binding site" evidence="9">
    <location>
        <position position="238"/>
    </location>
    <ligand>
        <name>substrate</name>
    </ligand>
</feature>
<dbReference type="InterPro" id="IPR002139">
    <property type="entry name" value="Ribo/fructo_kinase"/>
</dbReference>
<evidence type="ECO:0000256" key="9">
    <source>
        <dbReference type="HAMAP-Rule" id="MF_01987"/>
    </source>
</evidence>
<accession>A0A2K9MFY8</accession>
<dbReference type="RefSeq" id="WP_101499850.1">
    <property type="nucleotide sequence ID" value="NZ_CP025583.1"/>
</dbReference>
<keyword evidence="1 9" id="KW-0808">Transferase</keyword>
<feature type="binding site" evidence="9">
    <location>
        <position position="271"/>
    </location>
    <ligand>
        <name>K(+)</name>
        <dbReference type="ChEBI" id="CHEBI:29103"/>
    </ligand>
</feature>
<feature type="binding site" evidence="9">
    <location>
        <begin position="38"/>
        <end position="42"/>
    </location>
    <ligand>
        <name>substrate</name>
    </ligand>
</feature>
<evidence type="ECO:0000256" key="8">
    <source>
        <dbReference type="ARBA" id="ARBA00023277"/>
    </source>
</evidence>
<feature type="binding site" evidence="9">
    <location>
        <begin position="237"/>
        <end position="238"/>
    </location>
    <ligand>
        <name>ATP</name>
        <dbReference type="ChEBI" id="CHEBI:30616"/>
    </ligand>
</feature>
<feature type="binding site" evidence="9">
    <location>
        <position position="268"/>
    </location>
    <ligand>
        <name>K(+)</name>
        <dbReference type="ChEBI" id="CHEBI:29103"/>
    </ligand>
</feature>
<dbReference type="GO" id="GO:0005524">
    <property type="term" value="F:ATP binding"/>
    <property type="evidence" value="ECO:0007669"/>
    <property type="project" value="UniProtKB-UniRule"/>
</dbReference>
<dbReference type="GO" id="GO:0005737">
    <property type="term" value="C:cytoplasm"/>
    <property type="evidence" value="ECO:0007669"/>
    <property type="project" value="UniProtKB-SubCell"/>
</dbReference>
<dbReference type="SUPFAM" id="SSF53613">
    <property type="entry name" value="Ribokinase-like"/>
    <property type="match status" value="1"/>
</dbReference>
<comment type="activity regulation">
    <text evidence="9">Activated by a monovalent cation that binds near, but not in, the active site. The most likely occupant of the site in vivo is potassium. Ion binding induces a conformational change that may alter substrate affinity.</text>
</comment>
<dbReference type="PANTHER" id="PTHR10584">
    <property type="entry name" value="SUGAR KINASE"/>
    <property type="match status" value="1"/>
</dbReference>
<comment type="similarity">
    <text evidence="9">Belongs to the carbohydrate kinase PfkB family. Ribokinase subfamily.</text>
</comment>
<proteinExistence type="inferred from homology"/>
<evidence type="ECO:0000256" key="3">
    <source>
        <dbReference type="ARBA" id="ARBA00022741"/>
    </source>
</evidence>
<keyword evidence="6 9" id="KW-0460">Magnesium</keyword>
<comment type="pathway">
    <text evidence="9">Carbohydrate metabolism; D-ribose degradation; D-ribose 5-phosphate from beta-D-ribopyranose: step 2/2.</text>
</comment>
<feature type="binding site" evidence="9">
    <location>
        <position position="232"/>
    </location>
    <ligand>
        <name>K(+)</name>
        <dbReference type="ChEBI" id="CHEBI:29103"/>
    </ligand>
</feature>
<dbReference type="PANTHER" id="PTHR10584:SF166">
    <property type="entry name" value="RIBOKINASE"/>
    <property type="match status" value="1"/>
</dbReference>
<keyword evidence="8 9" id="KW-0119">Carbohydrate metabolism</keyword>
<comment type="function">
    <text evidence="9">Catalyzes the phosphorylation of ribose at O-5 in a reaction requiring ATP and magnesium. The resulting D-ribose-5-phosphate can then be used either for sythesis of nucleotides, histidine, and tryptophan, or as a component of the pentose phosphate pathway.</text>
</comment>
<gene>
    <name evidence="9" type="primary">rbsK</name>
    <name evidence="11" type="ORF">CYR75_09645</name>
</gene>
<feature type="domain" description="Carbohydrate kinase PfkB" evidence="10">
    <location>
        <begin position="6"/>
        <end position="280"/>
    </location>
</feature>
<dbReference type="Pfam" id="PF00294">
    <property type="entry name" value="PfkB"/>
    <property type="match status" value="1"/>
</dbReference>
<organism evidence="11 12">
    <name type="scientific">Paracoccus jeotgali</name>
    <dbReference type="NCBI Taxonomy" id="2065379"/>
    <lineage>
        <taxon>Bacteria</taxon>
        <taxon>Pseudomonadati</taxon>
        <taxon>Pseudomonadota</taxon>
        <taxon>Alphaproteobacteria</taxon>
        <taxon>Rhodobacterales</taxon>
        <taxon>Paracoccaceae</taxon>
        <taxon>Paracoccus</taxon>
    </lineage>
</organism>
<dbReference type="InterPro" id="IPR011877">
    <property type="entry name" value="Ribokinase"/>
</dbReference>
<evidence type="ECO:0000259" key="10">
    <source>
        <dbReference type="Pfam" id="PF00294"/>
    </source>
</evidence>
<keyword evidence="4 9" id="KW-0418">Kinase</keyword>
<protein>
    <recommendedName>
        <fullName evidence="9">Ribokinase</fullName>
        <shortName evidence="9">RK</shortName>
        <ecNumber evidence="9">2.7.1.15</ecNumber>
    </recommendedName>
</protein>
<evidence type="ECO:0000256" key="2">
    <source>
        <dbReference type="ARBA" id="ARBA00022723"/>
    </source>
</evidence>
<comment type="cofactor">
    <cofactor evidence="9">
        <name>Mg(2+)</name>
        <dbReference type="ChEBI" id="CHEBI:18420"/>
    </cofactor>
    <text evidence="9">Requires a divalent cation, most likely magnesium in vivo, as an electrophilic catalyst to aid phosphoryl group transfer. It is the chelate of the metal and the nucleotide that is the actual substrate.</text>
</comment>
<dbReference type="UniPathway" id="UPA00916">
    <property type="reaction ID" value="UER00889"/>
</dbReference>
<sequence>MAIYNLGSINVDHIYRLPHLPASGETLAAEGYGQGLGGKGANQSVAAARAGAVVHHIGAIAALGEDWVLDRLQEYGVRTDRIARLHHQTTGHAIILVDGQGENSIVLHPGANRRLDPDAVAQALAPIGPRDTLLIQNETSQQVEAARIARAAGARVIYSSAPFSVDAVSKILPHVSLLALNAVEAAQLAKAFPDGIAVPAMLVTKGAEGAEYRDLASGQTLTQQAFPARAVDTTGAGDCFLGYFAAGLDLGRPIPEALRHAAAASAIKVTRPGAGDAIPEASEVNDYLARTGG</sequence>
<feature type="active site" description="Proton acceptor" evidence="9">
    <location>
        <position position="238"/>
    </location>
</feature>
<feature type="binding site" evidence="9">
    <location>
        <position position="234"/>
    </location>
    <ligand>
        <name>K(+)</name>
        <dbReference type="ChEBI" id="CHEBI:29103"/>
    </ligand>
</feature>
<feature type="binding site" evidence="9">
    <location>
        <begin position="10"/>
        <end position="12"/>
    </location>
    <ligand>
        <name>substrate</name>
    </ligand>
</feature>
<dbReference type="PRINTS" id="PR00990">
    <property type="entry name" value="RIBOKINASE"/>
</dbReference>
<feature type="binding site" evidence="9">
    <location>
        <position position="138"/>
    </location>
    <ligand>
        <name>substrate</name>
    </ligand>
</feature>
<evidence type="ECO:0000313" key="11">
    <source>
        <dbReference type="EMBL" id="AUM74504.1"/>
    </source>
</evidence>
<keyword evidence="2 9" id="KW-0479">Metal-binding</keyword>
<comment type="catalytic activity">
    <reaction evidence="9">
        <text>D-ribose + ATP = D-ribose 5-phosphate + ADP + H(+)</text>
        <dbReference type="Rhea" id="RHEA:13697"/>
        <dbReference type="ChEBI" id="CHEBI:15378"/>
        <dbReference type="ChEBI" id="CHEBI:30616"/>
        <dbReference type="ChEBI" id="CHEBI:47013"/>
        <dbReference type="ChEBI" id="CHEBI:78346"/>
        <dbReference type="ChEBI" id="CHEBI:456216"/>
        <dbReference type="EC" id="2.7.1.15"/>
    </reaction>
</comment>
<feature type="binding site" evidence="9">
    <location>
        <begin position="204"/>
        <end position="209"/>
    </location>
    <ligand>
        <name>ATP</name>
        <dbReference type="ChEBI" id="CHEBI:30616"/>
    </ligand>
</feature>
<dbReference type="KEGG" id="paru:CYR75_09645"/>
<dbReference type="Proteomes" id="UP000234882">
    <property type="component" value="Chromosome"/>
</dbReference>
<evidence type="ECO:0000313" key="12">
    <source>
        <dbReference type="Proteomes" id="UP000234882"/>
    </source>
</evidence>
<comment type="subcellular location">
    <subcellularLocation>
        <location evidence="9">Cytoplasm</location>
    </subcellularLocation>
</comment>
<dbReference type="InterPro" id="IPR029056">
    <property type="entry name" value="Ribokinase-like"/>
</dbReference>
<evidence type="ECO:0000256" key="5">
    <source>
        <dbReference type="ARBA" id="ARBA00022840"/>
    </source>
</evidence>
<keyword evidence="5 9" id="KW-0067">ATP-binding</keyword>
<evidence type="ECO:0000256" key="4">
    <source>
        <dbReference type="ARBA" id="ARBA00022777"/>
    </source>
</evidence>
<name>A0A2K9MFY8_9RHOB</name>
<comment type="subunit">
    <text evidence="9">Homodimer.</text>
</comment>
<dbReference type="EC" id="2.7.1.15" evidence="9"/>
<feature type="binding site" evidence="9">
    <location>
        <position position="181"/>
    </location>
    <ligand>
        <name>ATP</name>
        <dbReference type="ChEBI" id="CHEBI:30616"/>
    </ligand>
</feature>
<dbReference type="Gene3D" id="3.40.1190.20">
    <property type="match status" value="1"/>
</dbReference>
<feature type="binding site" evidence="9">
    <location>
        <position position="273"/>
    </location>
    <ligand>
        <name>K(+)</name>
        <dbReference type="ChEBI" id="CHEBI:29103"/>
    </ligand>
</feature>
<dbReference type="OrthoDB" id="9792663at2"/>